<protein>
    <submittedName>
        <fullName evidence="1">Predicted protein</fullName>
    </submittedName>
</protein>
<dbReference type="HOGENOM" id="CLU_2886216_0_0_1"/>
<reference evidence="1 2" key="1">
    <citation type="journal article" date="2008" name="Nature">
        <title>The genome of Laccaria bicolor provides insights into mycorrhizal symbiosis.</title>
        <authorList>
            <person name="Martin F."/>
            <person name="Aerts A."/>
            <person name="Ahren D."/>
            <person name="Brun A."/>
            <person name="Danchin E.G.J."/>
            <person name="Duchaussoy F."/>
            <person name="Gibon J."/>
            <person name="Kohler A."/>
            <person name="Lindquist E."/>
            <person name="Pereda V."/>
            <person name="Salamov A."/>
            <person name="Shapiro H.J."/>
            <person name="Wuyts J."/>
            <person name="Blaudez D."/>
            <person name="Buee M."/>
            <person name="Brokstein P."/>
            <person name="Canbaeck B."/>
            <person name="Cohen D."/>
            <person name="Courty P.E."/>
            <person name="Coutinho P.M."/>
            <person name="Delaruelle C."/>
            <person name="Detter J.C."/>
            <person name="Deveau A."/>
            <person name="DiFazio S."/>
            <person name="Duplessis S."/>
            <person name="Fraissinet-Tachet L."/>
            <person name="Lucic E."/>
            <person name="Frey-Klett P."/>
            <person name="Fourrey C."/>
            <person name="Feussner I."/>
            <person name="Gay G."/>
            <person name="Grimwood J."/>
            <person name="Hoegger P.J."/>
            <person name="Jain P."/>
            <person name="Kilaru S."/>
            <person name="Labbe J."/>
            <person name="Lin Y.C."/>
            <person name="Legue V."/>
            <person name="Le Tacon F."/>
            <person name="Marmeisse R."/>
            <person name="Melayah D."/>
            <person name="Montanini B."/>
            <person name="Muratet M."/>
            <person name="Nehls U."/>
            <person name="Niculita-Hirzel H."/>
            <person name="Oudot-Le Secq M.P."/>
            <person name="Peter M."/>
            <person name="Quesneville H."/>
            <person name="Rajashekar B."/>
            <person name="Reich M."/>
            <person name="Rouhier N."/>
            <person name="Schmutz J."/>
            <person name="Yin T."/>
            <person name="Chalot M."/>
            <person name="Henrissat B."/>
            <person name="Kuees U."/>
            <person name="Lucas S."/>
            <person name="Van de Peer Y."/>
            <person name="Podila G.K."/>
            <person name="Polle A."/>
            <person name="Pukkila P.J."/>
            <person name="Richardson P.M."/>
            <person name="Rouze P."/>
            <person name="Sanders I.R."/>
            <person name="Stajich J.E."/>
            <person name="Tunlid A."/>
            <person name="Tuskan G."/>
            <person name="Grigoriev I.V."/>
        </authorList>
    </citation>
    <scope>NUCLEOTIDE SEQUENCE [LARGE SCALE GENOMIC DNA]</scope>
    <source>
        <strain evidence="2">S238N-H82 / ATCC MYA-4686</strain>
    </source>
</reference>
<evidence type="ECO:0000313" key="2">
    <source>
        <dbReference type="Proteomes" id="UP000001194"/>
    </source>
</evidence>
<dbReference type="AlphaFoldDB" id="B0DUN2"/>
<dbReference type="InParanoid" id="B0DUN2"/>
<dbReference type="KEGG" id="lbc:LACBIDRAFT_310590"/>
<dbReference type="GeneID" id="6083399"/>
<proteinExistence type="predicted"/>
<evidence type="ECO:0000313" key="1">
    <source>
        <dbReference type="EMBL" id="EDR01645.1"/>
    </source>
</evidence>
<organism evidence="2">
    <name type="scientific">Laccaria bicolor (strain S238N-H82 / ATCC MYA-4686)</name>
    <name type="common">Bicoloured deceiver</name>
    <name type="synonym">Laccaria laccata var. bicolor</name>
    <dbReference type="NCBI Taxonomy" id="486041"/>
    <lineage>
        <taxon>Eukaryota</taxon>
        <taxon>Fungi</taxon>
        <taxon>Dikarya</taxon>
        <taxon>Basidiomycota</taxon>
        <taxon>Agaricomycotina</taxon>
        <taxon>Agaricomycetes</taxon>
        <taxon>Agaricomycetidae</taxon>
        <taxon>Agaricales</taxon>
        <taxon>Agaricineae</taxon>
        <taxon>Hydnangiaceae</taxon>
        <taxon>Laccaria</taxon>
    </lineage>
</organism>
<dbReference type="RefSeq" id="XP_001887721.1">
    <property type="nucleotide sequence ID" value="XM_001887686.1"/>
</dbReference>
<name>B0DUN2_LACBS</name>
<keyword evidence="2" id="KW-1185">Reference proteome</keyword>
<sequence>MATRAAHVTAALGPCSLALEVAYLRVVVDVQYEPFPSFRATATVRVKENKSIGISARLVDDAR</sequence>
<gene>
    <name evidence="1" type="ORF">LACBIDRAFT_310590</name>
</gene>
<dbReference type="Proteomes" id="UP000001194">
    <property type="component" value="Unassembled WGS sequence"/>
</dbReference>
<accession>B0DUN2</accession>
<dbReference type="EMBL" id="DS547137">
    <property type="protein sequence ID" value="EDR01645.1"/>
    <property type="molecule type" value="Genomic_DNA"/>
</dbReference>